<dbReference type="EMBL" id="LXEU01000085">
    <property type="protein sequence ID" value="OAT46191.1"/>
    <property type="molecule type" value="Genomic_DNA"/>
</dbReference>
<reference evidence="1 2" key="1">
    <citation type="submission" date="2016-04" db="EMBL/GenBank/DDBJ databases">
        <title>ATOL: Assembling a taxonomically balanced genome-scale reconstruction of the evolutionary history of the Enterobacteriaceae.</title>
        <authorList>
            <person name="Plunkett G.III."/>
            <person name="Neeno-Eckwall E.C."/>
            <person name="Glasner J.D."/>
            <person name="Perna N.T."/>
        </authorList>
    </citation>
    <scope>NUCLEOTIDE SEQUENCE [LARGE SCALE GENOMIC DNA]</scope>
    <source>
        <strain evidence="1 2">ATCC 51603</strain>
    </source>
</reference>
<evidence type="ECO:0000313" key="1">
    <source>
        <dbReference type="EMBL" id="OAT46191.1"/>
    </source>
</evidence>
<comment type="caution">
    <text evidence="1">The sequence shown here is derived from an EMBL/GenBank/DDBJ whole genome shotgun (WGS) entry which is preliminary data.</text>
</comment>
<dbReference type="InterPro" id="IPR010856">
    <property type="entry name" value="Gig2-like"/>
</dbReference>
<dbReference type="Gene3D" id="2.60.120.330">
    <property type="entry name" value="B-lactam Antibiotic, Isopenicillin N Synthase, Chain"/>
    <property type="match status" value="1"/>
</dbReference>
<dbReference type="PATRIC" id="fig|1354264.4.peg.4309"/>
<dbReference type="Proteomes" id="UP000078386">
    <property type="component" value="Unassembled WGS sequence"/>
</dbReference>
<gene>
    <name evidence="1" type="ORF">M989_04163</name>
</gene>
<dbReference type="Pfam" id="PF07350">
    <property type="entry name" value="Gig2-like"/>
    <property type="match status" value="1"/>
</dbReference>
<name>A0A1B7JDZ7_9ENTR</name>
<keyword evidence="2" id="KW-1185">Reference proteome</keyword>
<organism evidence="1 2">
    <name type="scientific">Kluyvera georgiana ATCC 51603</name>
    <dbReference type="NCBI Taxonomy" id="1354264"/>
    <lineage>
        <taxon>Bacteria</taxon>
        <taxon>Pseudomonadati</taxon>
        <taxon>Pseudomonadota</taxon>
        <taxon>Gammaproteobacteria</taxon>
        <taxon>Enterobacterales</taxon>
        <taxon>Enterobacteriaceae</taxon>
        <taxon>Kluyvera</taxon>
    </lineage>
</organism>
<accession>A0A1B7JDZ7</accession>
<proteinExistence type="predicted"/>
<dbReference type="PANTHER" id="PTHR30613:SF1">
    <property type="entry name" value="DUF1479 DOMAIN PROTEIN (AFU_ORTHOLOGUE AFUA_5G09280)"/>
    <property type="match status" value="1"/>
</dbReference>
<protein>
    <submittedName>
        <fullName evidence="1">Uncharacterized protein</fullName>
    </submittedName>
</protein>
<sequence>MKDCEVDMTITFTHETLPADPKAAIRQMKQTLRAQIGDVQAVFDRLSATIEARVAEINALKAQGQPVWPIIPFADLAACNISEATRAEVKRRGCAVIKGHFPREQALAWDRSMLDYLDLNHFDDVYKGPGDSFFGSLDASRPEIYPIYWSQAQMQARQSEEMALAQSFLNRLWQVESEGKQWFNPDISVIYPDRIRRRPPGTTSKGLGAHTDSGALERWLLPAYQQVFASVFNGNVEQYDPWNAAHRTEVEEYTVDNTTKCSVFRTFQGWTALSDMIPDQGLLHVVPIPEAMAYVLLRPLLDDVPEDELCGVAPGKVLPISEKWHPLLISALTSIPALEAGDSVWWHCDVIHSVAPVENQQGWGNVMYIPAAPMCEKNLAYAHKVKAALERGASPGDFPREDYEADWQGRFTLADLNIHGKRALGIDA</sequence>
<dbReference type="AlphaFoldDB" id="A0A1B7JDZ7"/>
<dbReference type="InterPro" id="IPR027443">
    <property type="entry name" value="IPNS-like_sf"/>
</dbReference>
<dbReference type="SUPFAM" id="SSF51197">
    <property type="entry name" value="Clavaminate synthase-like"/>
    <property type="match status" value="1"/>
</dbReference>
<dbReference type="PANTHER" id="PTHR30613">
    <property type="entry name" value="UNCHARACTERIZED PROTEIN YBIU-RELATED"/>
    <property type="match status" value="1"/>
</dbReference>
<evidence type="ECO:0000313" key="2">
    <source>
        <dbReference type="Proteomes" id="UP000078386"/>
    </source>
</evidence>